<evidence type="ECO:0000313" key="7">
    <source>
        <dbReference type="EMBL" id="SOC41903.1"/>
    </source>
</evidence>
<gene>
    <name evidence="7" type="ORF">SAMN05878391_1453</name>
</gene>
<dbReference type="RefSeq" id="WP_097040614.1">
    <property type="nucleotide sequence ID" value="NZ_OBQF01000003.1"/>
</dbReference>
<evidence type="ECO:0000259" key="6">
    <source>
        <dbReference type="Pfam" id="PF03328"/>
    </source>
</evidence>
<dbReference type="EMBL" id="OBQF01000003">
    <property type="protein sequence ID" value="SOC41903.1"/>
    <property type="molecule type" value="Genomic_DNA"/>
</dbReference>
<keyword evidence="8" id="KW-1185">Reference proteome</keyword>
<evidence type="ECO:0000256" key="2">
    <source>
        <dbReference type="ARBA" id="ARBA00022723"/>
    </source>
</evidence>
<dbReference type="PIRSF" id="PIRSF015582">
    <property type="entry name" value="Cit_lyase_B"/>
    <property type="match status" value="1"/>
</dbReference>
<organism evidence="7 8">
    <name type="scientific">Salinicoccus kekensis</name>
    <dbReference type="NCBI Taxonomy" id="714307"/>
    <lineage>
        <taxon>Bacteria</taxon>
        <taxon>Bacillati</taxon>
        <taxon>Bacillota</taxon>
        <taxon>Bacilli</taxon>
        <taxon>Bacillales</taxon>
        <taxon>Staphylococcaceae</taxon>
        <taxon>Salinicoccus</taxon>
    </lineage>
</organism>
<dbReference type="Gene3D" id="3.20.20.60">
    <property type="entry name" value="Phosphoenolpyruvate-binding domains"/>
    <property type="match status" value="1"/>
</dbReference>
<dbReference type="PANTHER" id="PTHR32308:SF0">
    <property type="entry name" value="HPCH_HPAI ALDOLASE_CITRATE LYASE DOMAIN-CONTAINING PROTEIN"/>
    <property type="match status" value="1"/>
</dbReference>
<evidence type="ECO:0000256" key="5">
    <source>
        <dbReference type="PIRSR" id="PIRSR015582-2"/>
    </source>
</evidence>
<dbReference type="InterPro" id="IPR040442">
    <property type="entry name" value="Pyrv_kinase-like_dom_sf"/>
</dbReference>
<feature type="binding site" evidence="4">
    <location>
        <position position="63"/>
    </location>
    <ligand>
        <name>substrate</name>
    </ligand>
</feature>
<reference evidence="8" key="1">
    <citation type="submission" date="2017-08" db="EMBL/GenBank/DDBJ databases">
        <authorList>
            <person name="Varghese N."/>
            <person name="Submissions S."/>
        </authorList>
    </citation>
    <scope>NUCLEOTIDE SEQUENCE [LARGE SCALE GENOMIC DNA]</scope>
    <source>
        <strain evidence="8">DSM 23173</strain>
    </source>
</reference>
<dbReference type="InterPro" id="IPR005000">
    <property type="entry name" value="Aldolase/citrate-lyase_domain"/>
</dbReference>
<dbReference type="OrthoDB" id="9786940at2"/>
<proteinExistence type="predicted"/>
<dbReference type="PANTHER" id="PTHR32308">
    <property type="entry name" value="LYASE BETA SUBUNIT, PUTATIVE (AFU_ORTHOLOGUE AFUA_4G13030)-RELATED"/>
    <property type="match status" value="1"/>
</dbReference>
<evidence type="ECO:0000256" key="3">
    <source>
        <dbReference type="ARBA" id="ARBA00022842"/>
    </source>
</evidence>
<dbReference type="InterPro" id="IPR011206">
    <property type="entry name" value="Citrate_lyase_beta/mcl1/mcl2"/>
</dbReference>
<feature type="binding site" evidence="4">
    <location>
        <position position="126"/>
    </location>
    <ligand>
        <name>substrate</name>
    </ligand>
</feature>
<dbReference type="InterPro" id="IPR015813">
    <property type="entry name" value="Pyrv/PenolPyrv_kinase-like_dom"/>
</dbReference>
<dbReference type="Pfam" id="PF03328">
    <property type="entry name" value="HpcH_HpaI"/>
    <property type="match status" value="1"/>
</dbReference>
<accession>A0A285UJG6</accession>
<dbReference type="GO" id="GO:0006107">
    <property type="term" value="P:oxaloacetate metabolic process"/>
    <property type="evidence" value="ECO:0007669"/>
    <property type="project" value="TreeGrafter"/>
</dbReference>
<dbReference type="Proteomes" id="UP000219412">
    <property type="component" value="Unassembled WGS sequence"/>
</dbReference>
<evidence type="ECO:0000313" key="8">
    <source>
        <dbReference type="Proteomes" id="UP000219412"/>
    </source>
</evidence>
<name>A0A285UJG6_9STAP</name>
<comment type="cofactor">
    <cofactor evidence="1">
        <name>Mg(2+)</name>
        <dbReference type="ChEBI" id="CHEBI:18420"/>
    </cofactor>
</comment>
<evidence type="ECO:0000256" key="1">
    <source>
        <dbReference type="ARBA" id="ARBA00001946"/>
    </source>
</evidence>
<keyword evidence="7" id="KW-0456">Lyase</keyword>
<protein>
    <submittedName>
        <fullName evidence="7">Citrate lyase subunit beta/citryl-CoA lyase</fullName>
    </submittedName>
</protein>
<dbReference type="GO" id="GO:0000287">
    <property type="term" value="F:magnesium ion binding"/>
    <property type="evidence" value="ECO:0007669"/>
    <property type="project" value="TreeGrafter"/>
</dbReference>
<dbReference type="GO" id="GO:0016829">
    <property type="term" value="F:lyase activity"/>
    <property type="evidence" value="ECO:0007669"/>
    <property type="project" value="UniProtKB-KW"/>
</dbReference>
<keyword evidence="3 5" id="KW-0460">Magnesium</keyword>
<keyword evidence="2 5" id="KW-0479">Metal-binding</keyword>
<sequence length="280" mass="30819">MDKSWFFIPGSKDKFLAKSTELKADIIIFDLEDSVVQAEKAAAREKIRPWLNNPDIHSKKYVRVNEVHSIYFIDDVRELAGEDLDGIILPKAAESDDIKILDYLLTTFEKQNNLKTNDIKIVPLIETGKGMMNAMEIASSSPRVEAMAFGAEDYMLDVSIPGDGNQALLHARSTLVAASSAAGISQPVDSVFTDFKDAEGLREASAVSRALGFQGRLVIHPKQIEAVNEVYAPTPSEVEEAEKIIDAFESSSNDGEGAIEVEGKMIDPPVYERAKNLLKM</sequence>
<evidence type="ECO:0000256" key="4">
    <source>
        <dbReference type="PIRSR" id="PIRSR015582-1"/>
    </source>
</evidence>
<feature type="domain" description="HpcH/HpaI aldolase/citrate lyase" evidence="6">
    <location>
        <begin position="4"/>
        <end position="221"/>
    </location>
</feature>
<feature type="binding site" evidence="5">
    <location>
        <position position="126"/>
    </location>
    <ligand>
        <name>Mg(2+)</name>
        <dbReference type="ChEBI" id="CHEBI:18420"/>
    </ligand>
</feature>
<feature type="binding site" evidence="5">
    <location>
        <position position="153"/>
    </location>
    <ligand>
        <name>Mg(2+)</name>
        <dbReference type="ChEBI" id="CHEBI:18420"/>
    </ligand>
</feature>
<dbReference type="SUPFAM" id="SSF51621">
    <property type="entry name" value="Phosphoenolpyruvate/pyruvate domain"/>
    <property type="match status" value="1"/>
</dbReference>
<dbReference type="AlphaFoldDB" id="A0A285UJG6"/>